<dbReference type="EC" id="2.7.1.100" evidence="3"/>
<evidence type="ECO:0000256" key="3">
    <source>
        <dbReference type="ARBA" id="ARBA00012128"/>
    </source>
</evidence>
<dbReference type="RefSeq" id="WP_247067135.1">
    <property type="nucleotide sequence ID" value="NZ_CP094848.1"/>
</dbReference>
<protein>
    <recommendedName>
        <fullName evidence="3">S-methyl-5-thioribose kinase</fullName>
        <ecNumber evidence="3">2.7.1.100</ecNumber>
    </recommendedName>
</protein>
<evidence type="ECO:0000256" key="2">
    <source>
        <dbReference type="ARBA" id="ARBA00011738"/>
    </source>
</evidence>
<dbReference type="Proteomes" id="UP001202887">
    <property type="component" value="Unassembled WGS sequence"/>
</dbReference>
<evidence type="ECO:0000313" key="11">
    <source>
        <dbReference type="Proteomes" id="UP001202887"/>
    </source>
</evidence>
<dbReference type="PANTHER" id="PTHR34273:SF2">
    <property type="entry name" value="METHYLTHIORIBOSE KINASE"/>
    <property type="match status" value="1"/>
</dbReference>
<comment type="similarity">
    <text evidence="1">Belongs to the methylthioribose kinase family.</text>
</comment>
<dbReference type="GO" id="GO:0005524">
    <property type="term" value="F:ATP binding"/>
    <property type="evidence" value="ECO:0007669"/>
    <property type="project" value="UniProtKB-KW"/>
</dbReference>
<dbReference type="PANTHER" id="PTHR34273">
    <property type="entry name" value="METHYLTHIORIBOSE KINASE"/>
    <property type="match status" value="1"/>
</dbReference>
<dbReference type="InterPro" id="IPR002575">
    <property type="entry name" value="Aminoglycoside_PTrfase"/>
</dbReference>
<keyword evidence="7" id="KW-0067">ATP-binding</keyword>
<evidence type="ECO:0000256" key="4">
    <source>
        <dbReference type="ARBA" id="ARBA00022679"/>
    </source>
</evidence>
<accession>A0AAW5EQX8</accession>
<sequence length="433" mass="47795">MNAHAPRYRTLDMPGILALLSGLPDIAARLGGDGAQWTICEVSDGNLNNVFVVDGPHGGVCVKQSLPYVRVDPSWKMPLDRTFFEASYLRDIHPLVPGLTTRCLHFDPDLFVLVVESLSGHTVYRTALMAGAQWPRVVPDIATFVARATFGTSVLCAPFEHVFERQAVYARNTTLRRITLDLVLDDPYHDHPRNHWDDRRLDDVVGRIRASCTVRRVVDGLRLRFLTCPQALLHGDLHTGSIMATATDTRVIDGEFAIYGPIGFDCGMFVGNLVLRRFADPSPDAGRACVHDIHRFWNGFVAEFTRQWATAHPTPSDPSGPCAFFLPDAEDASSRGERTPGPSQDPLQDLPPGRAAFLRAVFEDMVGYAATEIIRRIIGYAHTADFDVIPTHDARTVRRRAALVFAYGLLRHHGTHDGVNAAFGALVGQGEVE</sequence>
<keyword evidence="6 10" id="KW-0418">Kinase</keyword>
<dbReference type="Gene3D" id="3.30.200.20">
    <property type="entry name" value="Phosphorylase Kinase, domain 1"/>
    <property type="match status" value="1"/>
</dbReference>
<dbReference type="Pfam" id="PF01636">
    <property type="entry name" value="APH"/>
    <property type="match status" value="1"/>
</dbReference>
<evidence type="ECO:0000256" key="1">
    <source>
        <dbReference type="ARBA" id="ARBA00010165"/>
    </source>
</evidence>
<evidence type="ECO:0000259" key="9">
    <source>
        <dbReference type="Pfam" id="PF01636"/>
    </source>
</evidence>
<evidence type="ECO:0000256" key="6">
    <source>
        <dbReference type="ARBA" id="ARBA00022777"/>
    </source>
</evidence>
<comment type="caution">
    <text evidence="10">The sequence shown here is derived from an EMBL/GenBank/DDBJ whole genome shotgun (WGS) entry which is preliminary data.</text>
</comment>
<keyword evidence="5" id="KW-0547">Nucleotide-binding</keyword>
<dbReference type="GO" id="GO:0046522">
    <property type="term" value="F:S-methyl-5-thioribose kinase activity"/>
    <property type="evidence" value="ECO:0007669"/>
    <property type="project" value="UniProtKB-EC"/>
</dbReference>
<reference evidence="10" key="2">
    <citation type="submission" date="2022-03" db="EMBL/GenBank/DDBJ databases">
        <authorList>
            <person name="Ryngajllo M."/>
            <person name="Jacek P."/>
            <person name="Kubiak K."/>
        </authorList>
    </citation>
    <scope>NUCLEOTIDE SEQUENCE</scope>
    <source>
        <strain evidence="10">SI1</strain>
    </source>
</reference>
<reference evidence="10" key="1">
    <citation type="journal article" date="2021" name="Polymers (Basel)">
        <title>Highly Stretchable Bacterial Cellulose Produced by Komagataeibacter hansenii SI1.</title>
        <authorList>
            <person name="Cielecka I."/>
            <person name="Ryngajllo M."/>
            <person name="Maniukiewicz W."/>
            <person name="Bielecki S."/>
        </authorList>
    </citation>
    <scope>NUCLEOTIDE SEQUENCE</scope>
    <source>
        <strain evidence="10">SI1</strain>
    </source>
</reference>
<proteinExistence type="inferred from homology"/>
<evidence type="ECO:0000256" key="8">
    <source>
        <dbReference type="SAM" id="MobiDB-lite"/>
    </source>
</evidence>
<name>A0AAW5EQX8_NOVHA</name>
<dbReference type="SUPFAM" id="SSF56112">
    <property type="entry name" value="Protein kinase-like (PK-like)"/>
    <property type="match status" value="1"/>
</dbReference>
<dbReference type="NCBIfam" id="TIGR01767">
    <property type="entry name" value="MTRK"/>
    <property type="match status" value="1"/>
</dbReference>
<feature type="domain" description="Aminoglycoside phosphotransferase" evidence="9">
    <location>
        <begin position="39"/>
        <end position="286"/>
    </location>
</feature>
<dbReference type="Gene3D" id="3.90.1200.10">
    <property type="match status" value="1"/>
</dbReference>
<evidence type="ECO:0000313" key="10">
    <source>
        <dbReference type="EMBL" id="MCJ8354226.1"/>
    </source>
</evidence>
<evidence type="ECO:0000256" key="7">
    <source>
        <dbReference type="ARBA" id="ARBA00022840"/>
    </source>
</evidence>
<dbReference type="InterPro" id="IPR009212">
    <property type="entry name" value="Methylthioribose_kinase"/>
</dbReference>
<comment type="subunit">
    <text evidence="2">Homodimer.</text>
</comment>
<feature type="region of interest" description="Disordered" evidence="8">
    <location>
        <begin position="331"/>
        <end position="350"/>
    </location>
</feature>
<dbReference type="InterPro" id="IPR011009">
    <property type="entry name" value="Kinase-like_dom_sf"/>
</dbReference>
<dbReference type="EMBL" id="JAIBCX010000021">
    <property type="protein sequence ID" value="MCJ8354226.1"/>
    <property type="molecule type" value="Genomic_DNA"/>
</dbReference>
<evidence type="ECO:0000256" key="5">
    <source>
        <dbReference type="ARBA" id="ARBA00022741"/>
    </source>
</evidence>
<dbReference type="GO" id="GO:0009086">
    <property type="term" value="P:methionine biosynthetic process"/>
    <property type="evidence" value="ECO:0007669"/>
    <property type="project" value="InterPro"/>
</dbReference>
<gene>
    <name evidence="10" type="primary">mtnK</name>
    <name evidence="10" type="ORF">K1W68_09550</name>
</gene>
<dbReference type="AlphaFoldDB" id="A0AAW5EQX8"/>
<keyword evidence="4 10" id="KW-0808">Transferase</keyword>
<organism evidence="10 11">
    <name type="scientific">Novacetimonas hansenii</name>
    <name type="common">Komagataeibacter hansenii</name>
    <dbReference type="NCBI Taxonomy" id="436"/>
    <lineage>
        <taxon>Bacteria</taxon>
        <taxon>Pseudomonadati</taxon>
        <taxon>Pseudomonadota</taxon>
        <taxon>Alphaproteobacteria</taxon>
        <taxon>Acetobacterales</taxon>
        <taxon>Acetobacteraceae</taxon>
        <taxon>Novacetimonas</taxon>
    </lineage>
</organism>